<dbReference type="GO" id="GO:0005524">
    <property type="term" value="F:ATP binding"/>
    <property type="evidence" value="ECO:0007669"/>
    <property type="project" value="UniProtKB-KW"/>
</dbReference>
<keyword evidence="10" id="KW-0067">ATP-binding</keyword>
<dbReference type="SUPFAM" id="SSF55973">
    <property type="entry name" value="S-adenosylmethionine synthetase"/>
    <property type="match status" value="3"/>
</dbReference>
<evidence type="ECO:0000256" key="12">
    <source>
        <dbReference type="ARBA" id="ARBA00022958"/>
    </source>
</evidence>
<dbReference type="InterPro" id="IPR022630">
    <property type="entry name" value="S-AdoMet_synt_C"/>
</dbReference>
<dbReference type="Gene3D" id="3.30.300.10">
    <property type="match status" value="3"/>
</dbReference>
<keyword evidence="12 14" id="KW-0630">Potassium</keyword>
<comment type="cofactor">
    <cofactor evidence="2">
        <name>K(+)</name>
        <dbReference type="ChEBI" id="CHEBI:29103"/>
    </cofactor>
</comment>
<evidence type="ECO:0000313" key="19">
    <source>
        <dbReference type="EMBL" id="OGM27194.1"/>
    </source>
</evidence>
<feature type="domain" description="S-adenosylmethionine synthetase C-terminal" evidence="18">
    <location>
        <begin position="234"/>
        <end position="371"/>
    </location>
</feature>
<evidence type="ECO:0000256" key="15">
    <source>
        <dbReference type="RuleBase" id="RU004462"/>
    </source>
</evidence>
<dbReference type="InterPro" id="IPR022629">
    <property type="entry name" value="S-AdoMet_synt_central"/>
</dbReference>
<evidence type="ECO:0000259" key="17">
    <source>
        <dbReference type="Pfam" id="PF02772"/>
    </source>
</evidence>
<comment type="subunit">
    <text evidence="14">Homotetramer.</text>
</comment>
<dbReference type="InterPro" id="IPR002133">
    <property type="entry name" value="S-AdoMet_synthetase"/>
</dbReference>
<dbReference type="Pfam" id="PF00438">
    <property type="entry name" value="S-AdoMet_synt_N"/>
    <property type="match status" value="1"/>
</dbReference>
<name>A0A1F7YIM1_9BACT</name>
<keyword evidence="6" id="KW-0554">One-carbon metabolism</keyword>
<dbReference type="InterPro" id="IPR022631">
    <property type="entry name" value="ADOMET_SYNTHASE_CS"/>
</dbReference>
<dbReference type="EMBL" id="MGGL01000005">
    <property type="protein sequence ID" value="OGM27194.1"/>
    <property type="molecule type" value="Genomic_DNA"/>
</dbReference>
<accession>A0A1F7YIM1</accession>
<comment type="subcellular location">
    <subcellularLocation>
        <location evidence="14">Cytoplasm</location>
    </subcellularLocation>
</comment>
<evidence type="ECO:0000256" key="5">
    <source>
        <dbReference type="ARBA" id="ARBA00012828"/>
    </source>
</evidence>
<evidence type="ECO:0000256" key="13">
    <source>
        <dbReference type="NCBIfam" id="TIGR01034"/>
    </source>
</evidence>
<keyword evidence="9" id="KW-0547">Nucleotide-binding</keyword>
<evidence type="ECO:0000256" key="6">
    <source>
        <dbReference type="ARBA" id="ARBA00022563"/>
    </source>
</evidence>
<dbReference type="Proteomes" id="UP000179221">
    <property type="component" value="Unassembled WGS sequence"/>
</dbReference>
<keyword evidence="8 14" id="KW-0479">Metal-binding</keyword>
<dbReference type="GO" id="GO:0006556">
    <property type="term" value="P:S-adenosylmethionine biosynthetic process"/>
    <property type="evidence" value="ECO:0007669"/>
    <property type="project" value="UniProtKB-UniRule"/>
</dbReference>
<feature type="domain" description="S-adenosylmethionine synthetase central" evidence="17">
    <location>
        <begin position="116"/>
        <end position="231"/>
    </location>
</feature>
<dbReference type="CDD" id="cd18079">
    <property type="entry name" value="S-AdoMet_synt"/>
    <property type="match status" value="1"/>
</dbReference>
<comment type="similarity">
    <text evidence="4 15">Belongs to the AdoMet synthase family.</text>
</comment>
<evidence type="ECO:0000256" key="11">
    <source>
        <dbReference type="ARBA" id="ARBA00022842"/>
    </source>
</evidence>
<dbReference type="EC" id="2.5.1.6" evidence="5 13"/>
<dbReference type="Pfam" id="PF02773">
    <property type="entry name" value="S-AdoMet_synt_C"/>
    <property type="match status" value="1"/>
</dbReference>
<comment type="cofactor">
    <cofactor evidence="1">
        <name>Mg(2+)</name>
        <dbReference type="ChEBI" id="CHEBI:18420"/>
    </cofactor>
</comment>
<reference evidence="19 20" key="1">
    <citation type="journal article" date="2016" name="Nat. Commun.">
        <title>Thousands of microbial genomes shed light on interconnected biogeochemical processes in an aquifer system.</title>
        <authorList>
            <person name="Anantharaman K."/>
            <person name="Brown C.T."/>
            <person name="Hug L.A."/>
            <person name="Sharon I."/>
            <person name="Castelle C.J."/>
            <person name="Probst A.J."/>
            <person name="Thomas B.C."/>
            <person name="Singh A."/>
            <person name="Wilkins M.J."/>
            <person name="Karaoz U."/>
            <person name="Brodie E.L."/>
            <person name="Williams K.H."/>
            <person name="Hubbard S.S."/>
            <person name="Banfield J.F."/>
        </authorList>
    </citation>
    <scope>NUCLEOTIDE SEQUENCE [LARGE SCALE GENOMIC DNA]</scope>
</reference>
<protein>
    <recommendedName>
        <fullName evidence="5 13">Methionine adenosyltransferase</fullName>
        <ecNumber evidence="5 13">2.5.1.6</ecNumber>
    </recommendedName>
</protein>
<proteinExistence type="inferred from homology"/>
<dbReference type="PROSITE" id="PS00377">
    <property type="entry name" value="ADOMET_SYNTHASE_2"/>
    <property type="match status" value="1"/>
</dbReference>
<dbReference type="InterPro" id="IPR022636">
    <property type="entry name" value="S-AdoMet_synthetase_sfam"/>
</dbReference>
<dbReference type="PROSITE" id="PS00376">
    <property type="entry name" value="ADOMET_SYNTHASE_1"/>
    <property type="match status" value="1"/>
</dbReference>
<comment type="pathway">
    <text evidence="3">Amino-acid biosynthesis; S-adenosyl-L-methionine biosynthesis; S-adenosyl-L-methionine from L-methionine: step 1/1.</text>
</comment>
<dbReference type="PIRSF" id="PIRSF000497">
    <property type="entry name" value="MAT"/>
    <property type="match status" value="1"/>
</dbReference>
<keyword evidence="7 19" id="KW-0808">Transferase</keyword>
<feature type="domain" description="S-adenosylmethionine synthetase N-terminal" evidence="16">
    <location>
        <begin position="11"/>
        <end position="106"/>
    </location>
</feature>
<evidence type="ECO:0000256" key="9">
    <source>
        <dbReference type="ARBA" id="ARBA00022741"/>
    </source>
</evidence>
<evidence type="ECO:0000256" key="4">
    <source>
        <dbReference type="ARBA" id="ARBA00009685"/>
    </source>
</evidence>
<dbReference type="InterPro" id="IPR022628">
    <property type="entry name" value="S-AdoMet_synt_N"/>
</dbReference>
<comment type="caution">
    <text evidence="19">The sequence shown here is derived from an EMBL/GenBank/DDBJ whole genome shotgun (WGS) entry which is preliminary data.</text>
</comment>
<evidence type="ECO:0000256" key="3">
    <source>
        <dbReference type="ARBA" id="ARBA00005224"/>
    </source>
</evidence>
<dbReference type="Pfam" id="PF02772">
    <property type="entry name" value="S-AdoMet_synt_M"/>
    <property type="match status" value="1"/>
</dbReference>
<evidence type="ECO:0000313" key="20">
    <source>
        <dbReference type="Proteomes" id="UP000179221"/>
    </source>
</evidence>
<gene>
    <name evidence="19" type="ORF">A2628_04120</name>
</gene>
<dbReference type="UniPathway" id="UPA00315">
    <property type="reaction ID" value="UER00080"/>
</dbReference>
<dbReference type="GO" id="GO:0046872">
    <property type="term" value="F:metal ion binding"/>
    <property type="evidence" value="ECO:0007669"/>
    <property type="project" value="UniProtKB-KW"/>
</dbReference>
<evidence type="ECO:0000256" key="7">
    <source>
        <dbReference type="ARBA" id="ARBA00022679"/>
    </source>
</evidence>
<dbReference type="PANTHER" id="PTHR11964">
    <property type="entry name" value="S-ADENOSYLMETHIONINE SYNTHETASE"/>
    <property type="match status" value="1"/>
</dbReference>
<evidence type="ECO:0000256" key="14">
    <source>
        <dbReference type="RuleBase" id="RU000542"/>
    </source>
</evidence>
<dbReference type="GO" id="GO:0006730">
    <property type="term" value="P:one-carbon metabolic process"/>
    <property type="evidence" value="ECO:0007669"/>
    <property type="project" value="UniProtKB-KW"/>
</dbReference>
<dbReference type="AlphaFoldDB" id="A0A1F7YIM1"/>
<keyword evidence="11 14" id="KW-0460">Magnesium</keyword>
<evidence type="ECO:0000256" key="8">
    <source>
        <dbReference type="ARBA" id="ARBA00022723"/>
    </source>
</evidence>
<dbReference type="NCBIfam" id="TIGR01034">
    <property type="entry name" value="metK"/>
    <property type="match status" value="1"/>
</dbReference>
<evidence type="ECO:0000259" key="16">
    <source>
        <dbReference type="Pfam" id="PF00438"/>
    </source>
</evidence>
<evidence type="ECO:0000259" key="18">
    <source>
        <dbReference type="Pfam" id="PF02773"/>
    </source>
</evidence>
<dbReference type="GO" id="GO:0005737">
    <property type="term" value="C:cytoplasm"/>
    <property type="evidence" value="ECO:0007669"/>
    <property type="project" value="UniProtKB-SubCell"/>
</dbReference>
<evidence type="ECO:0000256" key="2">
    <source>
        <dbReference type="ARBA" id="ARBA00001958"/>
    </source>
</evidence>
<sequence length="408" mass="45158">MSKEKNMNYSIFASESVCAGHPDKICDQISDGVLDEALKIYPKSRVAIETLVTKNHVTLAGEVTCPKKLNFSAIARCVIKDLGYTDPKLGFWYKSPIDVFVHQQSPDIALGVNTGGAGDQGMMFGYAVNETPELMPMPIVLAHALTRKMDELKLKKLSYLRPDGKSEVTVKYFDSKPVEVETIVLANPHDPEVSKDKVKADLYNFIVKPILKFYGLPQIEYDSVILNGTGKWAIGGPAADTGVTGRKIIVDTYGGMGRIGGGCFSGKDPTKVDRSAAYAARYLAKNIVAQGFAERCEVQLAYVIGYKYPIAKEIETFGTAKKSIGKIEKFAWELLDLSTEGIIRGLKLQKPIFRQTARYGHFGNSHFPWERIAKTKIRKSLGANRKSRSKWSNGKGNSKRIFIESLNK</sequence>
<dbReference type="GO" id="GO:0004478">
    <property type="term" value="F:methionine adenosyltransferase activity"/>
    <property type="evidence" value="ECO:0007669"/>
    <property type="project" value="UniProtKB-UniRule"/>
</dbReference>
<evidence type="ECO:0000256" key="1">
    <source>
        <dbReference type="ARBA" id="ARBA00001946"/>
    </source>
</evidence>
<evidence type="ECO:0000256" key="10">
    <source>
        <dbReference type="ARBA" id="ARBA00022840"/>
    </source>
</evidence>
<organism evidence="19 20">
    <name type="scientific">Candidatus Woesebacteria bacterium RIFCSPHIGHO2_01_FULL_40_22</name>
    <dbReference type="NCBI Taxonomy" id="1802499"/>
    <lineage>
        <taxon>Bacteria</taxon>
        <taxon>Candidatus Woeseibacteriota</taxon>
    </lineage>
</organism>